<evidence type="ECO:0000313" key="2">
    <source>
        <dbReference type="EMBL" id="KAF7261097.1"/>
    </source>
</evidence>
<dbReference type="Proteomes" id="UP000822476">
    <property type="component" value="Unassembled WGS sequence"/>
</dbReference>
<dbReference type="AlphaFoldDB" id="A0A8S9ZBT5"/>
<feature type="region of interest" description="Disordered" evidence="1">
    <location>
        <begin position="147"/>
        <end position="185"/>
    </location>
</feature>
<feature type="region of interest" description="Disordered" evidence="1">
    <location>
        <begin position="1"/>
        <end position="22"/>
    </location>
</feature>
<feature type="compositionally biased region" description="Polar residues" evidence="1">
    <location>
        <begin position="147"/>
        <end position="164"/>
    </location>
</feature>
<comment type="caution">
    <text evidence="2">The sequence shown here is derived from an EMBL/GenBank/DDBJ whole genome shotgun (WGS) entry which is preliminary data.</text>
</comment>
<reference evidence="2" key="1">
    <citation type="submission" date="2019-07" db="EMBL/GenBank/DDBJ databases">
        <title>Annotation for the trematode Paragonimus miyazaki's.</title>
        <authorList>
            <person name="Choi Y.-J."/>
        </authorList>
    </citation>
    <scope>NUCLEOTIDE SEQUENCE</scope>
    <source>
        <strain evidence="2">Japan</strain>
    </source>
</reference>
<protein>
    <submittedName>
        <fullName evidence="2">Uncharacterized protein</fullName>
    </submittedName>
</protein>
<name>A0A8S9ZBT5_9TREM</name>
<dbReference type="EMBL" id="JTDE01000487">
    <property type="protein sequence ID" value="KAF7261097.1"/>
    <property type="molecule type" value="Genomic_DNA"/>
</dbReference>
<keyword evidence="3" id="KW-1185">Reference proteome</keyword>
<feature type="compositionally biased region" description="Basic and acidic residues" evidence="1">
    <location>
        <begin position="1"/>
        <end position="11"/>
    </location>
</feature>
<evidence type="ECO:0000313" key="3">
    <source>
        <dbReference type="Proteomes" id="UP000822476"/>
    </source>
</evidence>
<dbReference type="OrthoDB" id="5974834at2759"/>
<accession>A0A8S9ZBT5</accession>
<sequence length="185" mass="21274">MAKSIEFDPRDPRRRYPGYHSPVAPPRTTVSLGVPVLPMSEEEHPVIYIRRLIADSQSSSDRYAGDFFTRLSYRIQYCCGEALDAIQGCTVLEPGSGYNEAINNLQHRFCQPHITAHFYAKSITEWRILKQDDTESLTDMTEKMKMRSTTPQQLHYESDGNSCRTFPGDRPRRCSLSGMRRHPPF</sequence>
<proteinExistence type="predicted"/>
<organism evidence="2 3">
    <name type="scientific">Paragonimus skrjabini miyazakii</name>
    <dbReference type="NCBI Taxonomy" id="59628"/>
    <lineage>
        <taxon>Eukaryota</taxon>
        <taxon>Metazoa</taxon>
        <taxon>Spiralia</taxon>
        <taxon>Lophotrochozoa</taxon>
        <taxon>Platyhelminthes</taxon>
        <taxon>Trematoda</taxon>
        <taxon>Digenea</taxon>
        <taxon>Plagiorchiida</taxon>
        <taxon>Troglotremata</taxon>
        <taxon>Troglotrematidae</taxon>
        <taxon>Paragonimus</taxon>
    </lineage>
</organism>
<evidence type="ECO:0000256" key="1">
    <source>
        <dbReference type="SAM" id="MobiDB-lite"/>
    </source>
</evidence>
<gene>
    <name evidence="2" type="ORF">EG68_01572</name>
</gene>